<reference evidence="3" key="1">
    <citation type="submission" date="2015-05" db="EMBL/GenBank/DDBJ databases">
        <authorList>
            <consortium name="Pathogen Informatics"/>
        </authorList>
    </citation>
    <scope>NUCLEOTIDE SEQUENCE [LARGE SCALE GENOMIC DNA]</scope>
    <source>
        <strain evidence="3">T1-815</strain>
    </source>
</reference>
<keyword evidence="1" id="KW-1133">Transmembrane helix</keyword>
<name>A0A0M6WW68_9FIRM</name>
<dbReference type="Proteomes" id="UP000049472">
    <property type="component" value="Unassembled WGS sequence"/>
</dbReference>
<accession>A0A0M6WW68</accession>
<gene>
    <name evidence="2" type="ORF">T1815_28161</name>
</gene>
<sequence length="263" mass="28724">MKQKKKLGIIIAVAVAIIVVGVVILFALKANKSSSQKETKETNEYEIVKPGKDTLDADKIKGYSAKVGVEDKTEKADQIVLSDPNLTVESIGAYSGSFIEDGSDEATKNVTAMLITNNSDQMLQVALIDFQVNSNETASFKVTNLPAGTSTLVLESNKREFSDKDTYTYGNAATGYMDQPTLEEDKVELKTENGKITLKNKTDKELKRVYVYYKYVQIGGAYFGGITYRTPFENVGAGKEAEAVAAHFNPDSSQIMGVQILDN</sequence>
<keyword evidence="1" id="KW-0812">Transmembrane</keyword>
<proteinExistence type="predicted"/>
<feature type="transmembrane region" description="Helical" evidence="1">
    <location>
        <begin position="7"/>
        <end position="28"/>
    </location>
</feature>
<evidence type="ECO:0000313" key="3">
    <source>
        <dbReference type="Proteomes" id="UP000049472"/>
    </source>
</evidence>
<protein>
    <submittedName>
        <fullName evidence="2">Uncharacterized protein</fullName>
    </submittedName>
</protein>
<evidence type="ECO:0000313" key="2">
    <source>
        <dbReference type="EMBL" id="CRL41855.1"/>
    </source>
</evidence>
<evidence type="ECO:0000256" key="1">
    <source>
        <dbReference type="SAM" id="Phobius"/>
    </source>
</evidence>
<dbReference type="AlphaFoldDB" id="A0A0M6WW68"/>
<keyword evidence="1" id="KW-0472">Membrane</keyword>
<keyword evidence="3" id="KW-1185">Reference proteome</keyword>
<organism evidence="2 3">
    <name type="scientific">Agathobacter rectalis</name>
    <dbReference type="NCBI Taxonomy" id="39491"/>
    <lineage>
        <taxon>Bacteria</taxon>
        <taxon>Bacillati</taxon>
        <taxon>Bacillota</taxon>
        <taxon>Clostridia</taxon>
        <taxon>Lachnospirales</taxon>
        <taxon>Lachnospiraceae</taxon>
        <taxon>Agathobacter</taxon>
    </lineage>
</organism>
<dbReference type="RefSeq" id="WP_055062687.1">
    <property type="nucleotide sequence ID" value="NZ_CVRQ01000053.1"/>
</dbReference>
<dbReference type="EMBL" id="CVRQ01000053">
    <property type="protein sequence ID" value="CRL41855.1"/>
    <property type="molecule type" value="Genomic_DNA"/>
</dbReference>